<keyword evidence="4" id="KW-0805">Transcription regulation</keyword>
<feature type="region of interest" description="Disordered" evidence="8">
    <location>
        <begin position="129"/>
        <end position="148"/>
    </location>
</feature>
<evidence type="ECO:0000313" key="10">
    <source>
        <dbReference type="EMBL" id="CAF9941350.1"/>
    </source>
</evidence>
<keyword evidence="5" id="KW-0238">DNA-binding</keyword>
<evidence type="ECO:0000256" key="6">
    <source>
        <dbReference type="ARBA" id="ARBA00023163"/>
    </source>
</evidence>
<reference evidence="10" key="1">
    <citation type="submission" date="2021-03" db="EMBL/GenBank/DDBJ databases">
        <authorList>
            <person name="Tagirdzhanova G."/>
        </authorList>
    </citation>
    <scope>NUCLEOTIDE SEQUENCE</scope>
</reference>
<dbReference type="Gene3D" id="4.10.240.10">
    <property type="entry name" value="Zn(2)-C6 fungal-type DNA-binding domain"/>
    <property type="match status" value="1"/>
</dbReference>
<dbReference type="Pfam" id="PF00172">
    <property type="entry name" value="Zn_clus"/>
    <property type="match status" value="1"/>
</dbReference>
<dbReference type="FunFam" id="4.10.240.10:FF:000003">
    <property type="entry name" value="C6 transcription factor (Leu3)"/>
    <property type="match status" value="1"/>
</dbReference>
<dbReference type="SUPFAM" id="SSF57701">
    <property type="entry name" value="Zn2/Cys6 DNA-binding domain"/>
    <property type="match status" value="1"/>
</dbReference>
<evidence type="ECO:0000256" key="8">
    <source>
        <dbReference type="SAM" id="MobiDB-lite"/>
    </source>
</evidence>
<dbReference type="PANTHER" id="PTHR31845">
    <property type="entry name" value="FINGER DOMAIN PROTEIN, PUTATIVE-RELATED"/>
    <property type="match status" value="1"/>
</dbReference>
<dbReference type="AlphaFoldDB" id="A0A8H3J5U9"/>
<dbReference type="GO" id="GO:0001216">
    <property type="term" value="F:DNA-binding transcription activator activity"/>
    <property type="evidence" value="ECO:0007669"/>
    <property type="project" value="UniProtKB-ARBA"/>
</dbReference>
<comment type="caution">
    <text evidence="10">The sequence shown here is derived from an EMBL/GenBank/DDBJ whole genome shotgun (WGS) entry which is preliminary data.</text>
</comment>
<protein>
    <recommendedName>
        <fullName evidence="9">Zn(2)-C6 fungal-type domain-containing protein</fullName>
    </recommendedName>
</protein>
<comment type="subcellular location">
    <subcellularLocation>
        <location evidence="1">Nucleus</location>
    </subcellularLocation>
</comment>
<dbReference type="Proteomes" id="UP000664534">
    <property type="component" value="Unassembled WGS sequence"/>
</dbReference>
<dbReference type="PROSITE" id="PS50048">
    <property type="entry name" value="ZN2_CY6_FUNGAL_2"/>
    <property type="match status" value="1"/>
</dbReference>
<evidence type="ECO:0000259" key="9">
    <source>
        <dbReference type="PROSITE" id="PS50048"/>
    </source>
</evidence>
<dbReference type="EMBL" id="CAJPDT010000146">
    <property type="protein sequence ID" value="CAF9941350.1"/>
    <property type="molecule type" value="Genomic_DNA"/>
</dbReference>
<dbReference type="CDD" id="cd12148">
    <property type="entry name" value="fungal_TF_MHR"/>
    <property type="match status" value="1"/>
</dbReference>
<name>A0A8H3J5U9_9LECA</name>
<keyword evidence="3" id="KW-0862">Zinc</keyword>
<dbReference type="SMART" id="SM00066">
    <property type="entry name" value="GAL4"/>
    <property type="match status" value="1"/>
</dbReference>
<keyword evidence="11" id="KW-1185">Reference proteome</keyword>
<feature type="compositionally biased region" description="Polar residues" evidence="8">
    <location>
        <begin position="10"/>
        <end position="33"/>
    </location>
</feature>
<gene>
    <name evidence="10" type="ORF">IMSHALPRED_002537</name>
</gene>
<dbReference type="InterPro" id="IPR007219">
    <property type="entry name" value="XnlR_reg_dom"/>
</dbReference>
<keyword evidence="7" id="KW-0539">Nucleus</keyword>
<feature type="compositionally biased region" description="Polar residues" evidence="8">
    <location>
        <begin position="130"/>
        <end position="148"/>
    </location>
</feature>
<dbReference type="PANTHER" id="PTHR31845:SF21">
    <property type="entry name" value="REGULATORY PROTEIN LEU3"/>
    <property type="match status" value="1"/>
</dbReference>
<dbReference type="GO" id="GO:0000981">
    <property type="term" value="F:DNA-binding transcription factor activity, RNA polymerase II-specific"/>
    <property type="evidence" value="ECO:0007669"/>
    <property type="project" value="InterPro"/>
</dbReference>
<evidence type="ECO:0000256" key="7">
    <source>
        <dbReference type="ARBA" id="ARBA00023242"/>
    </source>
</evidence>
<dbReference type="InterPro" id="IPR001138">
    <property type="entry name" value="Zn2Cys6_DnaBD"/>
</dbReference>
<evidence type="ECO:0000256" key="1">
    <source>
        <dbReference type="ARBA" id="ARBA00004123"/>
    </source>
</evidence>
<evidence type="ECO:0000313" key="11">
    <source>
        <dbReference type="Proteomes" id="UP000664534"/>
    </source>
</evidence>
<keyword evidence="2" id="KW-0479">Metal-binding</keyword>
<evidence type="ECO:0000256" key="4">
    <source>
        <dbReference type="ARBA" id="ARBA00023015"/>
    </source>
</evidence>
<dbReference type="PROSITE" id="PS00463">
    <property type="entry name" value="ZN2_CY6_FUNGAL_1"/>
    <property type="match status" value="1"/>
</dbReference>
<feature type="domain" description="Zn(2)-C6 fungal-type" evidence="9">
    <location>
        <begin position="68"/>
        <end position="102"/>
    </location>
</feature>
<dbReference type="OrthoDB" id="2341546at2759"/>
<feature type="region of interest" description="Disordered" evidence="8">
    <location>
        <begin position="1"/>
        <end position="64"/>
    </location>
</feature>
<accession>A0A8H3J5U9</accession>
<evidence type="ECO:0000256" key="3">
    <source>
        <dbReference type="ARBA" id="ARBA00022833"/>
    </source>
</evidence>
<dbReference type="InterPro" id="IPR036864">
    <property type="entry name" value="Zn2-C6_fun-type_DNA-bd_sf"/>
</dbReference>
<dbReference type="GO" id="GO:0005634">
    <property type="term" value="C:nucleus"/>
    <property type="evidence" value="ECO:0007669"/>
    <property type="project" value="UniProtKB-SubCell"/>
</dbReference>
<dbReference type="Pfam" id="PF04082">
    <property type="entry name" value="Fungal_trans"/>
    <property type="match status" value="1"/>
</dbReference>
<keyword evidence="6" id="KW-0804">Transcription</keyword>
<proteinExistence type="predicted"/>
<dbReference type="GO" id="GO:0008270">
    <property type="term" value="F:zinc ion binding"/>
    <property type="evidence" value="ECO:0007669"/>
    <property type="project" value="InterPro"/>
</dbReference>
<sequence length="720" mass="79885">MNPLPAVSLPRTQSSAGSVGNAAPISTTASPTSVKGKRSRKESSSASEQDGYEGSIGDKRRQPGVKRACNECRQQKLRCDVVTDPVYTTCTRCQRLNLECKIESNFKRVGKRSKNAEMEREIVELRRRLQQASPPSNGPTIKASLSTSASPTISKLPAHMDQYMGSEEAVASLMDLRSGLEGGSFLRSPNAQLLLTRRIGDIVLTHDRVQELFQHFFTFYHPFVPFLDPARTPDEYYQSSPLLFWVIVSVATRRYDPSLLASLAGPLSELLWKTLAEVPQNYIVVKALCIFCTWPLPISSTSSDPTFMLAGLMMQIAMQIGLHRPSHAQDFSKFKVELREEELRDRVRTWATCNAVTQRVATGYGQPPSTFYDWTLAPLGSHEPSFRLSDDVYGRLLIETFSNKITKALYSNRLDPVGLVSDRERSVHTTFLAREYEDLEQKLQLDGPFANGVPPSEDPNTLAVSAVYLRAANLHLRLSAFFESPSSIDYHIDLFALWHSTTSFLEAAFSINTAMGNVLVYSTNYILQMIIAAGFSLLKLMNSFFASHVDIEYGRNLFTRTIQAIRSISVFTNDLPNRLAEVLAQLWRSSGAGSRRSIATNESSDSSLQLKVKCRMSMSLVFDSVWRWREEFQAQGRGNLESALKNPTNPDSAVESSATSIADNSLAPSALLGGTLTPSDGFGGESNYEVFDPLNWMLDGLVDLPYDLSMGTDMEVPGST</sequence>
<evidence type="ECO:0000256" key="2">
    <source>
        <dbReference type="ARBA" id="ARBA00022723"/>
    </source>
</evidence>
<dbReference type="InterPro" id="IPR051089">
    <property type="entry name" value="prtT"/>
</dbReference>
<dbReference type="GO" id="GO:0000976">
    <property type="term" value="F:transcription cis-regulatory region binding"/>
    <property type="evidence" value="ECO:0007669"/>
    <property type="project" value="TreeGrafter"/>
</dbReference>
<organism evidence="10 11">
    <name type="scientific">Imshaugia aleurites</name>
    <dbReference type="NCBI Taxonomy" id="172621"/>
    <lineage>
        <taxon>Eukaryota</taxon>
        <taxon>Fungi</taxon>
        <taxon>Dikarya</taxon>
        <taxon>Ascomycota</taxon>
        <taxon>Pezizomycotina</taxon>
        <taxon>Lecanoromycetes</taxon>
        <taxon>OSLEUM clade</taxon>
        <taxon>Lecanoromycetidae</taxon>
        <taxon>Lecanorales</taxon>
        <taxon>Lecanorineae</taxon>
        <taxon>Parmeliaceae</taxon>
        <taxon>Imshaugia</taxon>
    </lineage>
</organism>
<dbReference type="GO" id="GO:0006351">
    <property type="term" value="P:DNA-templated transcription"/>
    <property type="evidence" value="ECO:0007669"/>
    <property type="project" value="InterPro"/>
</dbReference>
<evidence type="ECO:0000256" key="5">
    <source>
        <dbReference type="ARBA" id="ARBA00023125"/>
    </source>
</evidence>
<dbReference type="SMART" id="SM00906">
    <property type="entry name" value="Fungal_trans"/>
    <property type="match status" value="1"/>
</dbReference>
<dbReference type="CDD" id="cd00067">
    <property type="entry name" value="GAL4"/>
    <property type="match status" value="1"/>
</dbReference>